<keyword evidence="3" id="KW-0548">Nucleotidyltransferase</keyword>
<evidence type="ECO:0000256" key="5">
    <source>
        <dbReference type="ARBA" id="ARBA00022759"/>
    </source>
</evidence>
<organism evidence="13 14">
    <name type="scientific">Temnothorax longispinosus</name>
    <dbReference type="NCBI Taxonomy" id="300112"/>
    <lineage>
        <taxon>Eukaryota</taxon>
        <taxon>Metazoa</taxon>
        <taxon>Ecdysozoa</taxon>
        <taxon>Arthropoda</taxon>
        <taxon>Hexapoda</taxon>
        <taxon>Insecta</taxon>
        <taxon>Pterygota</taxon>
        <taxon>Neoptera</taxon>
        <taxon>Endopterygota</taxon>
        <taxon>Hymenoptera</taxon>
        <taxon>Apocrita</taxon>
        <taxon>Aculeata</taxon>
        <taxon>Formicoidea</taxon>
        <taxon>Formicidae</taxon>
        <taxon>Myrmicinae</taxon>
        <taxon>Temnothorax</taxon>
    </lineage>
</organism>
<dbReference type="InterPro" id="IPR043128">
    <property type="entry name" value="Rev_trsase/Diguanyl_cyclase"/>
</dbReference>
<feature type="non-terminal residue" evidence="13">
    <location>
        <position position="880"/>
    </location>
</feature>
<dbReference type="FunFam" id="3.10.10.10:FF:000007">
    <property type="entry name" value="Retrovirus-related Pol polyprotein from transposon 17.6-like Protein"/>
    <property type="match status" value="1"/>
</dbReference>
<dbReference type="SUPFAM" id="SSF56672">
    <property type="entry name" value="DNA/RNA polymerases"/>
    <property type="match status" value="1"/>
</dbReference>
<feature type="domain" description="Reverse transcriptase/retrotransposon-derived protein RNase H-like" evidence="11">
    <location>
        <begin position="530"/>
        <end position="585"/>
    </location>
</feature>
<evidence type="ECO:0000313" key="13">
    <source>
        <dbReference type="EMBL" id="TGZ54618.1"/>
    </source>
</evidence>
<feature type="compositionally biased region" description="Basic residues" evidence="9">
    <location>
        <begin position="212"/>
        <end position="221"/>
    </location>
</feature>
<keyword evidence="7" id="KW-0695">RNA-directed DNA polymerase</keyword>
<dbReference type="InterPro" id="IPR055469">
    <property type="entry name" value="DUF7041"/>
</dbReference>
<evidence type="ECO:0000256" key="4">
    <source>
        <dbReference type="ARBA" id="ARBA00022722"/>
    </source>
</evidence>
<dbReference type="GO" id="GO:0003676">
    <property type="term" value="F:nucleic acid binding"/>
    <property type="evidence" value="ECO:0007669"/>
    <property type="project" value="InterPro"/>
</dbReference>
<dbReference type="GO" id="GO:0003964">
    <property type="term" value="F:RNA-directed DNA polymerase activity"/>
    <property type="evidence" value="ECO:0007669"/>
    <property type="project" value="UniProtKB-KW"/>
</dbReference>
<dbReference type="STRING" id="300112.A0A4S2L2F9"/>
<dbReference type="GO" id="GO:0004519">
    <property type="term" value="F:endonuclease activity"/>
    <property type="evidence" value="ECO:0007669"/>
    <property type="project" value="UniProtKB-KW"/>
</dbReference>
<feature type="domain" description="Reverse transcriptase" evidence="10">
    <location>
        <begin position="315"/>
        <end position="471"/>
    </location>
</feature>
<dbReference type="AlphaFoldDB" id="A0A4S2L2F9"/>
<keyword evidence="2" id="KW-0808">Transferase</keyword>
<evidence type="ECO:0000256" key="1">
    <source>
        <dbReference type="ARBA" id="ARBA00022670"/>
    </source>
</evidence>
<evidence type="ECO:0000256" key="2">
    <source>
        <dbReference type="ARBA" id="ARBA00022679"/>
    </source>
</evidence>
<evidence type="ECO:0000313" key="14">
    <source>
        <dbReference type="Proteomes" id="UP000310200"/>
    </source>
</evidence>
<accession>A0A4S2L2F9</accession>
<evidence type="ECO:0008006" key="15">
    <source>
        <dbReference type="Google" id="ProtNLM"/>
    </source>
</evidence>
<sequence>MSEPPRVETYRVPKIPPFWKSEPEAWFLQVEASLRVAGITVDRTKADYLLTGVNTEVVAHISDLLKADPPPDNLFERLKERILSVYATSSESCLRSLLKGQVLGDQKPSHLLNHMNNLNNGQCSPAVLRSLFIEQLPDSHKAILAAINEQDLHKLAEIADKISETNNPNTSVVPFVATVNQAKNAAPSSSIDKKLNQITKQLAALNKEVFKSRRNRSKSRGRSPAQSQSAEKSDLCYIHRKNTEPRRHPVASHVLGKSLSSWKTKIPSSQRDVAERPRRLPPDKLAAAKAEFKRLVELGICRPSSSPWSSPIHLVRKKNGEWRVCGDYRRVNAITVPDKYPVPHLHDLSANLAGKTIFSVLDLFKAYHQIPVAKEDVPKTAVITPFGLFEYVYMIFGLCNAAQSFQRYIHQALKDLDFIFAYIDDILIASSEEEHKKHLCTVFQRLKEFGLFLNPSKCILGVPQVTFLGHIVSHDDIKPTPERVAAIQNLPKPRTVVDLRVASLRQRAFKLRFMSTLKTREKNDKREIIWTPDAEKAFVSAKSDLANAAFLAHPSTNAKTRLVTDASDFAMGAVLEQNIENTWKPQLRQLSFIAQFSINIDYLPGPDNVVADGLSQIEALCLPTEFELVDLASRQKEDDELKHLLASNTSSLKFKKFVWGSPNTELYCELSGEVIRPYIPASLRKESNGMVERWHCSLKAALMCHGTENWVNTLPTVLLGLRTHIRLDTQASPAEFVYGTILRVPGEFFLQEDFSPDPQIFINDFRNFMRQVKPVPWVHVPTTSPEVGWPLSGFSLARVTGVTPGSRDLSETGEGEGFLWRVLAGKRCTALPHTISGLNVTARIAGPRRESNLAASTHQSQSEKEGIIFFLSLARTARRT</sequence>
<evidence type="ECO:0000256" key="3">
    <source>
        <dbReference type="ARBA" id="ARBA00022695"/>
    </source>
</evidence>
<dbReference type="PANTHER" id="PTHR37984">
    <property type="entry name" value="PROTEIN CBG26694"/>
    <property type="match status" value="1"/>
</dbReference>
<name>A0A4S2L2F9_9HYME</name>
<dbReference type="Pfam" id="PF17919">
    <property type="entry name" value="RT_RNaseH_2"/>
    <property type="match status" value="1"/>
</dbReference>
<dbReference type="PANTHER" id="PTHR37984:SF5">
    <property type="entry name" value="PROTEIN NYNRIN-LIKE"/>
    <property type="match status" value="1"/>
</dbReference>
<evidence type="ECO:0000256" key="9">
    <source>
        <dbReference type="SAM" id="MobiDB-lite"/>
    </source>
</evidence>
<evidence type="ECO:0000256" key="7">
    <source>
        <dbReference type="ARBA" id="ARBA00022918"/>
    </source>
</evidence>
<dbReference type="Proteomes" id="UP000310200">
    <property type="component" value="Unassembled WGS sequence"/>
</dbReference>
<dbReference type="InterPro" id="IPR036397">
    <property type="entry name" value="RNaseH_sf"/>
</dbReference>
<dbReference type="InterPro" id="IPR050951">
    <property type="entry name" value="Retrovirus_Pol_polyprotein"/>
</dbReference>
<feature type="domain" description="DUF7041" evidence="12">
    <location>
        <begin position="15"/>
        <end position="98"/>
    </location>
</feature>
<evidence type="ECO:0000259" key="10">
    <source>
        <dbReference type="Pfam" id="PF00078"/>
    </source>
</evidence>
<dbReference type="Gene3D" id="3.10.10.10">
    <property type="entry name" value="HIV Type 1 Reverse Transcriptase, subunit A, domain 1"/>
    <property type="match status" value="1"/>
</dbReference>
<feature type="region of interest" description="Disordered" evidence="9">
    <location>
        <begin position="209"/>
        <end position="235"/>
    </location>
</feature>
<keyword evidence="5" id="KW-0255">Endonuclease</keyword>
<dbReference type="GO" id="GO:0006508">
    <property type="term" value="P:proteolysis"/>
    <property type="evidence" value="ECO:0007669"/>
    <property type="project" value="UniProtKB-KW"/>
</dbReference>
<proteinExistence type="predicted"/>
<dbReference type="GO" id="GO:0008233">
    <property type="term" value="F:peptidase activity"/>
    <property type="evidence" value="ECO:0007669"/>
    <property type="project" value="UniProtKB-KW"/>
</dbReference>
<evidence type="ECO:0000256" key="6">
    <source>
        <dbReference type="ARBA" id="ARBA00022801"/>
    </source>
</evidence>
<dbReference type="InterPro" id="IPR000477">
    <property type="entry name" value="RT_dom"/>
</dbReference>
<dbReference type="Gene3D" id="3.30.420.10">
    <property type="entry name" value="Ribonuclease H-like superfamily/Ribonuclease H"/>
    <property type="match status" value="1"/>
</dbReference>
<dbReference type="EMBL" id="QBLH01000627">
    <property type="protein sequence ID" value="TGZ54618.1"/>
    <property type="molecule type" value="Genomic_DNA"/>
</dbReference>
<dbReference type="InterPro" id="IPR043502">
    <property type="entry name" value="DNA/RNA_pol_sf"/>
</dbReference>
<keyword evidence="1" id="KW-0645">Protease</keyword>
<evidence type="ECO:0000259" key="11">
    <source>
        <dbReference type="Pfam" id="PF17919"/>
    </source>
</evidence>
<evidence type="ECO:0000259" key="12">
    <source>
        <dbReference type="Pfam" id="PF23055"/>
    </source>
</evidence>
<evidence type="ECO:0000256" key="8">
    <source>
        <dbReference type="ARBA" id="ARBA00023268"/>
    </source>
</evidence>
<keyword evidence="14" id="KW-1185">Reference proteome</keyword>
<comment type="caution">
    <text evidence="13">The sequence shown here is derived from an EMBL/GenBank/DDBJ whole genome shotgun (WGS) entry which is preliminary data.</text>
</comment>
<reference evidence="13 14" key="1">
    <citation type="journal article" date="2019" name="Philos. Trans. R. Soc. Lond., B, Biol. Sci.">
        <title>Ant behaviour and brain gene expression of defending hosts depend on the ecological success of the intruding social parasite.</title>
        <authorList>
            <person name="Kaur R."/>
            <person name="Stoldt M."/>
            <person name="Jongepier E."/>
            <person name="Feldmeyer B."/>
            <person name="Menzel F."/>
            <person name="Bornberg-Bauer E."/>
            <person name="Foitzik S."/>
        </authorList>
    </citation>
    <scope>NUCLEOTIDE SEQUENCE [LARGE SCALE GENOMIC DNA]</scope>
    <source>
        <tissue evidence="13">Whole body</tissue>
    </source>
</reference>
<dbReference type="CDD" id="cd01647">
    <property type="entry name" value="RT_LTR"/>
    <property type="match status" value="1"/>
</dbReference>
<dbReference type="Pfam" id="PF23055">
    <property type="entry name" value="DUF7041"/>
    <property type="match status" value="1"/>
</dbReference>
<protein>
    <recommendedName>
        <fullName evidence="15">Reverse transcriptase domain-containing protein</fullName>
    </recommendedName>
</protein>
<keyword evidence="4" id="KW-0540">Nuclease</keyword>
<keyword evidence="6" id="KW-0378">Hydrolase</keyword>
<gene>
    <name evidence="13" type="ORF">DBV15_12249</name>
</gene>
<dbReference type="Gene3D" id="3.30.70.270">
    <property type="match status" value="1"/>
</dbReference>
<dbReference type="Pfam" id="PF00078">
    <property type="entry name" value="RVT_1"/>
    <property type="match status" value="1"/>
</dbReference>
<dbReference type="InterPro" id="IPR041577">
    <property type="entry name" value="RT_RNaseH_2"/>
</dbReference>
<keyword evidence="8" id="KW-0511">Multifunctional enzyme</keyword>